<dbReference type="RefSeq" id="WP_107010038.1">
    <property type="nucleotide sequence ID" value="NZ_JBHRSF010000065.1"/>
</dbReference>
<dbReference type="Proteomes" id="UP000240957">
    <property type="component" value="Unassembled WGS sequence"/>
</dbReference>
<dbReference type="EMBL" id="PYIX02000064">
    <property type="protein sequence ID" value="RFC81682.1"/>
    <property type="molecule type" value="Genomic_DNA"/>
</dbReference>
<protein>
    <submittedName>
        <fullName evidence="2">Uncharacterized protein</fullName>
    </submittedName>
</protein>
<reference evidence="2 3" key="2">
    <citation type="submission" date="2018-08" db="EMBL/GenBank/DDBJ databases">
        <title>The draft genome of Acinetobacter sichuanensis strain WCHAc060041.</title>
        <authorList>
            <person name="Qin J."/>
            <person name="Feng Y."/>
            <person name="Zong Z."/>
        </authorList>
    </citation>
    <scope>NUCLEOTIDE SEQUENCE [LARGE SCALE GENOMIC DNA]</scope>
    <source>
        <strain evidence="2 3">WCHAc060041</strain>
    </source>
</reference>
<accession>A0A371YJP8</accession>
<comment type="caution">
    <text evidence="2">The sequence shown here is derived from an EMBL/GenBank/DDBJ whole genome shotgun (WGS) entry which is preliminary data.</text>
</comment>
<evidence type="ECO:0000313" key="3">
    <source>
        <dbReference type="Proteomes" id="UP000240957"/>
    </source>
</evidence>
<dbReference type="Proteomes" id="UP001595455">
    <property type="component" value="Unassembled WGS sequence"/>
</dbReference>
<proteinExistence type="predicted"/>
<evidence type="ECO:0000313" key="2">
    <source>
        <dbReference type="EMBL" id="RFC81682.1"/>
    </source>
</evidence>
<organism evidence="2 3">
    <name type="scientific">Acinetobacter sichuanensis</name>
    <dbReference type="NCBI Taxonomy" id="2136183"/>
    <lineage>
        <taxon>Bacteria</taxon>
        <taxon>Pseudomonadati</taxon>
        <taxon>Pseudomonadota</taxon>
        <taxon>Gammaproteobacteria</taxon>
        <taxon>Moraxellales</taxon>
        <taxon>Moraxellaceae</taxon>
        <taxon>Acinetobacter</taxon>
    </lineage>
</organism>
<reference evidence="1" key="1">
    <citation type="journal article" date="2014" name="Int. J. Syst. Evol. Microbiol.">
        <title>Complete genome of a new Firmicutes species belonging to the dominant human colonic microbiota ('Ruminococcus bicirculans') reveals two chromosomes and a selective capacity to utilize plant glucans.</title>
        <authorList>
            <consortium name="NISC Comparative Sequencing Program"/>
            <person name="Wegmann U."/>
            <person name="Louis P."/>
            <person name="Goesmann A."/>
            <person name="Henrissat B."/>
            <person name="Duncan S.H."/>
            <person name="Flint H.J."/>
        </authorList>
    </citation>
    <scope>NUCLEOTIDE SEQUENCE</scope>
    <source>
        <strain evidence="1">KCTC 62575</strain>
    </source>
</reference>
<keyword evidence="4" id="KW-1185">Reference proteome</keyword>
<reference evidence="1" key="4">
    <citation type="submission" date="2024-09" db="EMBL/GenBank/DDBJ databases">
        <authorList>
            <person name="Sun Q."/>
            <person name="Mori K."/>
        </authorList>
    </citation>
    <scope>NUCLEOTIDE SEQUENCE</scope>
    <source>
        <strain evidence="1">KCTC 62575</strain>
    </source>
</reference>
<sequence length="357" mass="39087">MAVTFTSNRKATQVLSDSTGFTGPLDYILNMDVINDRYFKSNGLVKSEVKIEDAVTVVRTSNGNVYDRDLNSIVVGQNIPRRSYLPQYKSFGLVIEEAKYNFFDNSNLKEQTVALPVNTKVYGCYAKGGFAKVSSSEVEILQGDGSFNNPMFFKQLVNGTSNPTISLSGSIQSVQVEQCIGHNSLSTVIGESQRLKAAENCSVNIDKAMPKGTIVIKVMESAHQLIGSTVDDYVPYLSCKLDDSNYIAVNRRVNKDTLTLRLFKDGAEASVAQIGLSKKTNIIALSWNSGVIRYSINGVSNEHIVSMGATFTVNAISLLSSILGWVQYSGNSALTNMVLYNRQLSLSELDNATQSWQ</sequence>
<evidence type="ECO:0000313" key="4">
    <source>
        <dbReference type="Proteomes" id="UP001595455"/>
    </source>
</evidence>
<name>A0A371YJP8_9GAMM</name>
<dbReference type="AlphaFoldDB" id="A0A371YJP8"/>
<dbReference type="OrthoDB" id="6715196at2"/>
<gene>
    <name evidence="1" type="ORF">ACFODO_13990</name>
    <name evidence="2" type="ORF">C9E89_020500</name>
</gene>
<evidence type="ECO:0000313" key="1">
    <source>
        <dbReference type="EMBL" id="MFC2996359.1"/>
    </source>
</evidence>
<dbReference type="EMBL" id="JBHRSF010000065">
    <property type="protein sequence ID" value="MFC2996359.1"/>
    <property type="molecule type" value="Genomic_DNA"/>
</dbReference>
<reference evidence="4" key="3">
    <citation type="journal article" date="2019" name="Int. J. Syst. Evol. Microbiol.">
        <title>The Global Catalogue of Microorganisms (GCM) 10K type strain sequencing project: providing services to taxonomists for standard genome sequencing and annotation.</title>
        <authorList>
            <consortium name="The Broad Institute Genomics Platform"/>
            <consortium name="The Broad Institute Genome Sequencing Center for Infectious Disease"/>
            <person name="Wu L."/>
            <person name="Ma J."/>
        </authorList>
    </citation>
    <scope>NUCLEOTIDE SEQUENCE [LARGE SCALE GENOMIC DNA]</scope>
    <source>
        <strain evidence="4">KCTC 62575</strain>
    </source>
</reference>